<keyword evidence="5" id="KW-0460">Magnesium</keyword>
<gene>
    <name evidence="11" type="ORF">N8I74_16545</name>
</gene>
<dbReference type="PRINTS" id="PR00509">
    <property type="entry name" value="PGMPMM"/>
</dbReference>
<keyword evidence="4" id="KW-0479">Metal-binding</keyword>
<reference evidence="11" key="1">
    <citation type="submission" date="2022-10" db="EMBL/GenBank/DDBJ databases">
        <title>Chitiniphilus purpureus sp. nov., a novel chitin-degrading bacterium isolated from crawfish pond sediment.</title>
        <authorList>
            <person name="Li K."/>
        </authorList>
    </citation>
    <scope>NUCLEOTIDE SEQUENCE</scope>
    <source>
        <strain evidence="11">CD1</strain>
    </source>
</reference>
<evidence type="ECO:0000259" key="7">
    <source>
        <dbReference type="Pfam" id="PF00408"/>
    </source>
</evidence>
<sequence>MAIDLGLFKAYDIRATVDRLTPEAARLIGHALGSEAQARGFARFTVGRDGRLSSPALAAALIEGLVASGITVCDLGLAATPLLNFQALQASQGCGAVVTGSHNPPQYNGIKIMLGGEAVGGDALLHLARRIEAGTLRQGVGSVTQADAAPGYIAALAAAVPQPRALSIVVDCGNGVPGALAPALYRALGHAVHPLFCEVDGRFPHHHPDPQQPENLVDLQRAVLQHGAAVGLAFDGDGDRLGVVTRSGRIVPGDRLLALFAAELLAKAPGGLVLYDVKSSRVVARQVAAAGGHSLAIPTGHTHMKRELKARAAVLAGELSGHYAFAGWWMDDALYAGARLLALLGDGLDLDAVLEALPTTHATPELQIPITEPGGALVARIAAHACFDGASAVSTVDGLRIEYPDGFGLIRASNTTPVLTLRAEGDTPQALQRIRSALAAAIAPLPLP</sequence>
<dbReference type="PANTHER" id="PTHR43771">
    <property type="entry name" value="PHOSPHOMANNOMUTASE"/>
    <property type="match status" value="1"/>
</dbReference>
<evidence type="ECO:0000256" key="1">
    <source>
        <dbReference type="ARBA" id="ARBA00001946"/>
    </source>
</evidence>
<dbReference type="Gene3D" id="3.30.310.50">
    <property type="entry name" value="Alpha-D-phosphohexomutase, C-terminal domain"/>
    <property type="match status" value="1"/>
</dbReference>
<evidence type="ECO:0000256" key="2">
    <source>
        <dbReference type="ARBA" id="ARBA00010231"/>
    </source>
</evidence>
<dbReference type="SUPFAM" id="SSF55957">
    <property type="entry name" value="Phosphoglucomutase, C-terminal domain"/>
    <property type="match status" value="1"/>
</dbReference>
<evidence type="ECO:0000313" key="11">
    <source>
        <dbReference type="EMBL" id="UXY14908.1"/>
    </source>
</evidence>
<dbReference type="InterPro" id="IPR016055">
    <property type="entry name" value="A-D-PHexomutase_a/b/a-I/II/III"/>
</dbReference>
<dbReference type="InterPro" id="IPR005843">
    <property type="entry name" value="A-D-PHexomutase_C"/>
</dbReference>
<evidence type="ECO:0000256" key="5">
    <source>
        <dbReference type="ARBA" id="ARBA00022842"/>
    </source>
</evidence>
<dbReference type="Pfam" id="PF02878">
    <property type="entry name" value="PGM_PMM_I"/>
    <property type="match status" value="1"/>
</dbReference>
<evidence type="ECO:0000256" key="4">
    <source>
        <dbReference type="ARBA" id="ARBA00022723"/>
    </source>
</evidence>
<dbReference type="Gene3D" id="3.40.120.10">
    <property type="entry name" value="Alpha-D-Glucose-1,6-Bisphosphate, subunit A, domain 3"/>
    <property type="match status" value="3"/>
</dbReference>
<dbReference type="Pfam" id="PF02880">
    <property type="entry name" value="PGM_PMM_III"/>
    <property type="match status" value="1"/>
</dbReference>
<dbReference type="InterPro" id="IPR005845">
    <property type="entry name" value="A-D-PHexomutase_a/b/a-II"/>
</dbReference>
<dbReference type="PANTHER" id="PTHR43771:SF2">
    <property type="entry name" value="PHOSPHOMANNOMUTASE_PHOSPHOGLUCOMUTASE"/>
    <property type="match status" value="1"/>
</dbReference>
<keyword evidence="12" id="KW-1185">Reference proteome</keyword>
<organism evidence="11 12">
    <name type="scientific">Chitiniphilus purpureus</name>
    <dbReference type="NCBI Taxonomy" id="2981137"/>
    <lineage>
        <taxon>Bacteria</taxon>
        <taxon>Pseudomonadati</taxon>
        <taxon>Pseudomonadota</taxon>
        <taxon>Betaproteobacteria</taxon>
        <taxon>Neisseriales</taxon>
        <taxon>Chitinibacteraceae</taxon>
        <taxon>Chitiniphilus</taxon>
    </lineage>
</organism>
<keyword evidence="6" id="KW-0413">Isomerase</keyword>
<dbReference type="EMBL" id="CP106753">
    <property type="protein sequence ID" value="UXY14908.1"/>
    <property type="molecule type" value="Genomic_DNA"/>
</dbReference>
<dbReference type="InterPro" id="IPR005846">
    <property type="entry name" value="A-D-PHexomutase_a/b/a-III"/>
</dbReference>
<evidence type="ECO:0000313" key="12">
    <source>
        <dbReference type="Proteomes" id="UP001061302"/>
    </source>
</evidence>
<dbReference type="Proteomes" id="UP001061302">
    <property type="component" value="Chromosome"/>
</dbReference>
<dbReference type="CDD" id="cd03089">
    <property type="entry name" value="PMM_PGM"/>
    <property type="match status" value="1"/>
</dbReference>
<evidence type="ECO:0000256" key="3">
    <source>
        <dbReference type="ARBA" id="ARBA00022553"/>
    </source>
</evidence>
<dbReference type="RefSeq" id="WP_263124240.1">
    <property type="nucleotide sequence ID" value="NZ_CP106753.1"/>
</dbReference>
<dbReference type="InterPro" id="IPR005844">
    <property type="entry name" value="A-D-PHexomutase_a/b/a-I"/>
</dbReference>
<dbReference type="InterPro" id="IPR005841">
    <property type="entry name" value="Alpha-D-phosphohexomutase_SF"/>
</dbReference>
<proteinExistence type="inferred from homology"/>
<feature type="domain" description="Alpha-D-phosphohexomutase alpha/beta/alpha" evidence="9">
    <location>
        <begin position="152"/>
        <end position="248"/>
    </location>
</feature>
<evidence type="ECO:0000259" key="10">
    <source>
        <dbReference type="Pfam" id="PF02880"/>
    </source>
</evidence>
<accession>A0ABY6DSN6</accession>
<feature type="domain" description="Alpha-D-phosphohexomutase alpha/beta/alpha" evidence="10">
    <location>
        <begin position="253"/>
        <end position="358"/>
    </location>
</feature>
<comment type="cofactor">
    <cofactor evidence="1">
        <name>Mg(2+)</name>
        <dbReference type="ChEBI" id="CHEBI:18420"/>
    </cofactor>
</comment>
<feature type="domain" description="Alpha-D-phosphohexomutase alpha/beta/alpha" evidence="8">
    <location>
        <begin position="7"/>
        <end position="133"/>
    </location>
</feature>
<dbReference type="SUPFAM" id="SSF53738">
    <property type="entry name" value="Phosphoglucomutase, first 3 domains"/>
    <property type="match status" value="3"/>
</dbReference>
<dbReference type="Pfam" id="PF00408">
    <property type="entry name" value="PGM_PMM_IV"/>
    <property type="match status" value="1"/>
</dbReference>
<keyword evidence="3" id="KW-0597">Phosphoprotein</keyword>
<feature type="domain" description="Alpha-D-phosphohexomutase C-terminal" evidence="7">
    <location>
        <begin position="378"/>
        <end position="440"/>
    </location>
</feature>
<evidence type="ECO:0000259" key="8">
    <source>
        <dbReference type="Pfam" id="PF02878"/>
    </source>
</evidence>
<name>A0ABY6DSN6_9NEIS</name>
<evidence type="ECO:0000256" key="6">
    <source>
        <dbReference type="ARBA" id="ARBA00023235"/>
    </source>
</evidence>
<comment type="similarity">
    <text evidence="2">Belongs to the phosphohexose mutase family.</text>
</comment>
<protein>
    <submittedName>
        <fullName evidence="11">Phosphomannomutase/phosphoglucomutase</fullName>
    </submittedName>
</protein>
<dbReference type="Pfam" id="PF02879">
    <property type="entry name" value="PGM_PMM_II"/>
    <property type="match status" value="1"/>
</dbReference>
<evidence type="ECO:0000259" key="9">
    <source>
        <dbReference type="Pfam" id="PF02879"/>
    </source>
</evidence>
<dbReference type="InterPro" id="IPR036900">
    <property type="entry name" value="A-D-PHexomutase_C_sf"/>
</dbReference>